<name>A0A0E9RSU7_ANGAN</name>
<proteinExistence type="predicted"/>
<dbReference type="AlphaFoldDB" id="A0A0E9RSU7"/>
<organism evidence="1">
    <name type="scientific">Anguilla anguilla</name>
    <name type="common">European freshwater eel</name>
    <name type="synonym">Muraena anguilla</name>
    <dbReference type="NCBI Taxonomy" id="7936"/>
    <lineage>
        <taxon>Eukaryota</taxon>
        <taxon>Metazoa</taxon>
        <taxon>Chordata</taxon>
        <taxon>Craniata</taxon>
        <taxon>Vertebrata</taxon>
        <taxon>Euteleostomi</taxon>
        <taxon>Actinopterygii</taxon>
        <taxon>Neopterygii</taxon>
        <taxon>Teleostei</taxon>
        <taxon>Anguilliformes</taxon>
        <taxon>Anguillidae</taxon>
        <taxon>Anguilla</taxon>
    </lineage>
</organism>
<sequence>MFMVEMTADLHSPFWYMVTTVFDY</sequence>
<evidence type="ECO:0000313" key="1">
    <source>
        <dbReference type="EMBL" id="JAH31333.1"/>
    </source>
</evidence>
<reference evidence="1" key="1">
    <citation type="submission" date="2014-11" db="EMBL/GenBank/DDBJ databases">
        <authorList>
            <person name="Amaro Gonzalez C."/>
        </authorList>
    </citation>
    <scope>NUCLEOTIDE SEQUENCE</scope>
</reference>
<reference evidence="1" key="2">
    <citation type="journal article" date="2015" name="Fish Shellfish Immunol.">
        <title>Early steps in the European eel (Anguilla anguilla)-Vibrio vulnificus interaction in the gills: Role of the RtxA13 toxin.</title>
        <authorList>
            <person name="Callol A."/>
            <person name="Pajuelo D."/>
            <person name="Ebbesson L."/>
            <person name="Teles M."/>
            <person name="MacKenzie S."/>
            <person name="Amaro C."/>
        </authorList>
    </citation>
    <scope>NUCLEOTIDE SEQUENCE</scope>
</reference>
<accession>A0A0E9RSU7</accession>
<dbReference type="EMBL" id="GBXM01077244">
    <property type="protein sequence ID" value="JAH31333.1"/>
    <property type="molecule type" value="Transcribed_RNA"/>
</dbReference>
<protein>
    <submittedName>
        <fullName evidence="1">Uncharacterized protein</fullName>
    </submittedName>
</protein>